<sequence>MNWNSFSYHLHIFIVLCDYLTVEAENRDDETDNEKTCECEGFSCSCCVDFNMSLIDLVWSGEQIPPPRASIFFAKLAQMCAKFTEFQPTEQGMRACMELEPKLLGEVQLDLPIGCFLMTPEGMEMIDEEANTEKAEEKHEAAPETPSTTQKPETIIGDLTAEDILNVVSDSADKGISMISSWFGISLDDAKNDTETTTVAPAE</sequence>
<dbReference type="VEuPathDB" id="VectorBase:LLOJ002805"/>
<keyword evidence="2" id="KW-0732">Signal</keyword>
<dbReference type="EMBL" id="GITU01007478">
    <property type="protein sequence ID" value="MBC1176181.1"/>
    <property type="molecule type" value="Transcribed_RNA"/>
</dbReference>
<feature type="signal peptide" evidence="2">
    <location>
        <begin position="1"/>
        <end position="24"/>
    </location>
</feature>
<dbReference type="AlphaFoldDB" id="A0A1B0CEN5"/>
<evidence type="ECO:0000313" key="5">
    <source>
        <dbReference type="EnsemblMetazoa" id="LLOJ002805-PA"/>
    </source>
</evidence>
<evidence type="ECO:0000256" key="1">
    <source>
        <dbReference type="SAM" id="MobiDB-lite"/>
    </source>
</evidence>
<proteinExistence type="predicted"/>
<dbReference type="PANTHER" id="PTHR36299">
    <property type="entry name" value="AGAP008005-PA"/>
    <property type="match status" value="1"/>
</dbReference>
<name>A0A1B0CEN5_LUTLO</name>
<dbReference type="PANTHER" id="PTHR36299:SF2">
    <property type="entry name" value="DUF4773 DOMAIN-CONTAINING PROTEIN"/>
    <property type="match status" value="1"/>
</dbReference>
<accession>A0A1B0CEN5</accession>
<reference evidence="6" key="1">
    <citation type="submission" date="2012-05" db="EMBL/GenBank/DDBJ databases">
        <title>Whole Genome Assembly of Lutzomyia longipalpis.</title>
        <authorList>
            <person name="Richards S."/>
            <person name="Qu C."/>
            <person name="Dillon R."/>
            <person name="Worley K."/>
            <person name="Scherer S."/>
            <person name="Batterton M."/>
            <person name="Taylor A."/>
            <person name="Hawes A."/>
            <person name="Hernandez B."/>
            <person name="Kovar C."/>
            <person name="Mandapat C."/>
            <person name="Pham C."/>
            <person name="Qu C."/>
            <person name="Jing C."/>
            <person name="Bess C."/>
            <person name="Bandaranaike D."/>
            <person name="Ngo D."/>
            <person name="Ongeri F."/>
            <person name="Arias F."/>
            <person name="Lara F."/>
            <person name="Weissenberger G."/>
            <person name="Kamau G."/>
            <person name="Han H."/>
            <person name="Shen H."/>
            <person name="Dinh H."/>
            <person name="Khalil I."/>
            <person name="Jones J."/>
            <person name="Shafer J."/>
            <person name="Jayaseelan J."/>
            <person name="Quiroz J."/>
            <person name="Blankenburg K."/>
            <person name="Nguyen L."/>
            <person name="Jackson L."/>
            <person name="Francisco L."/>
            <person name="Tang L.-Y."/>
            <person name="Pu L.-L."/>
            <person name="Perales L."/>
            <person name="Lorensuhewa L."/>
            <person name="Munidasa M."/>
            <person name="Coyle M."/>
            <person name="Taylor M."/>
            <person name="Puazo M."/>
            <person name="Firestine M."/>
            <person name="Scheel M."/>
            <person name="Javaid M."/>
            <person name="Wang M."/>
            <person name="Li M."/>
            <person name="Tabassum N."/>
            <person name="Saada N."/>
            <person name="Osuji N."/>
            <person name="Aqrawi P."/>
            <person name="Fu Q."/>
            <person name="Thornton R."/>
            <person name="Raj R."/>
            <person name="Goodspeed R."/>
            <person name="Mata R."/>
            <person name="Najjar R."/>
            <person name="Gubbala S."/>
            <person name="Lee S."/>
            <person name="Denson S."/>
            <person name="Patil S."/>
            <person name="Macmil S."/>
            <person name="Qi S."/>
            <person name="Matskevitch T."/>
            <person name="Palculict T."/>
            <person name="Mathew T."/>
            <person name="Vee V."/>
            <person name="Velamala V."/>
            <person name="Korchina V."/>
            <person name="Cai W."/>
            <person name="Liu W."/>
            <person name="Dai W."/>
            <person name="Zou X."/>
            <person name="Zhu Y."/>
            <person name="Zhang Y."/>
            <person name="Wu Y.-Q."/>
            <person name="Xin Y."/>
            <person name="Nazarath L."/>
            <person name="Kovar C."/>
            <person name="Han Y."/>
            <person name="Muzny D."/>
            <person name="Gibbs R."/>
        </authorList>
    </citation>
    <scope>NUCLEOTIDE SEQUENCE [LARGE SCALE GENOMIC DNA]</scope>
    <source>
        <strain evidence="6">Jacobina</strain>
    </source>
</reference>
<dbReference type="Pfam" id="PF15998">
    <property type="entry name" value="DUF4773"/>
    <property type="match status" value="1"/>
</dbReference>
<feature type="region of interest" description="Disordered" evidence="1">
    <location>
        <begin position="129"/>
        <end position="154"/>
    </location>
</feature>
<evidence type="ECO:0000313" key="6">
    <source>
        <dbReference type="Proteomes" id="UP000092461"/>
    </source>
</evidence>
<reference evidence="4" key="2">
    <citation type="journal article" date="2020" name="BMC">
        <title>Leishmania infection induces a limited differential gene expression in the sand fly midgut.</title>
        <authorList>
            <person name="Coutinho-Abreu I.V."/>
            <person name="Serafim T.D."/>
            <person name="Meneses C."/>
            <person name="Kamhawi S."/>
            <person name="Oliveira F."/>
            <person name="Valenzuela J.G."/>
        </authorList>
    </citation>
    <scope>NUCLEOTIDE SEQUENCE</scope>
    <source>
        <strain evidence="4">Jacobina</strain>
        <tissue evidence="4">Midgut</tissue>
    </source>
</reference>
<feature type="compositionally biased region" description="Basic and acidic residues" evidence="1">
    <location>
        <begin position="131"/>
        <end position="142"/>
    </location>
</feature>
<dbReference type="VEuPathDB" id="VectorBase:LLONM1_001193"/>
<feature type="domain" description="DUF4773" evidence="3">
    <location>
        <begin position="71"/>
        <end position="122"/>
    </location>
</feature>
<dbReference type="InterPro" id="IPR031941">
    <property type="entry name" value="DUF4773"/>
</dbReference>
<evidence type="ECO:0000259" key="3">
    <source>
        <dbReference type="Pfam" id="PF15998"/>
    </source>
</evidence>
<dbReference type="Proteomes" id="UP000092461">
    <property type="component" value="Unassembled WGS sequence"/>
</dbReference>
<reference evidence="5" key="3">
    <citation type="submission" date="2020-05" db="UniProtKB">
        <authorList>
            <consortium name="EnsemblMetazoa"/>
        </authorList>
    </citation>
    <scope>IDENTIFICATION</scope>
    <source>
        <strain evidence="5">Jacobina</strain>
    </source>
</reference>
<keyword evidence="6" id="KW-1185">Reference proteome</keyword>
<feature type="chain" id="PRO_5044555270" evidence="2">
    <location>
        <begin position="25"/>
        <end position="203"/>
    </location>
</feature>
<dbReference type="EMBL" id="AJWK01009024">
    <property type="status" value="NOT_ANNOTATED_CDS"/>
    <property type="molecule type" value="Genomic_DNA"/>
</dbReference>
<protein>
    <submittedName>
        <fullName evidence="4">Protein with signal anchor</fullName>
    </submittedName>
</protein>
<evidence type="ECO:0000313" key="4">
    <source>
        <dbReference type="EMBL" id="MBC1176181.1"/>
    </source>
</evidence>
<evidence type="ECO:0000256" key="2">
    <source>
        <dbReference type="SAM" id="SignalP"/>
    </source>
</evidence>
<organism evidence="5 6">
    <name type="scientific">Lutzomyia longipalpis</name>
    <name type="common">Sand fly</name>
    <dbReference type="NCBI Taxonomy" id="7200"/>
    <lineage>
        <taxon>Eukaryota</taxon>
        <taxon>Metazoa</taxon>
        <taxon>Ecdysozoa</taxon>
        <taxon>Arthropoda</taxon>
        <taxon>Hexapoda</taxon>
        <taxon>Insecta</taxon>
        <taxon>Pterygota</taxon>
        <taxon>Neoptera</taxon>
        <taxon>Endopterygota</taxon>
        <taxon>Diptera</taxon>
        <taxon>Nematocera</taxon>
        <taxon>Psychodoidea</taxon>
        <taxon>Psychodidae</taxon>
        <taxon>Lutzomyia</taxon>
        <taxon>Lutzomyia</taxon>
    </lineage>
</organism>
<dbReference type="EnsemblMetazoa" id="LLOJ002805-RA">
    <property type="protein sequence ID" value="LLOJ002805-PA"/>
    <property type="gene ID" value="LLOJ002805"/>
</dbReference>